<dbReference type="Gene3D" id="3.90.660.10">
    <property type="match status" value="1"/>
</dbReference>
<sequence>MRIKATQSNELLQIIYNGLEKGKPSKNIIIIGAGIAGLVAASLLKDAGHEVTVLEATNRVGGRIFTEKAPFIDGLYLDVGAMRIPESHELALAYIKKFNLPLDPFINRTPHDIMYINGVKTTYGEYEKNPDIFNYPVDEHEKGKTAEELLNWAIEPITNFINQNPEENWPKVIDDFDCYSMGSYLRYNPFGRTLSTGAIEMIKVIVNFEGFAELSFLGILKEIMVLSIPNLKFFQVRGGSSQLPESFLPQLKEHLFFSQRVTKIVQEEKKAIVHSVHTQSFRKFQIEGDIVIVTIPFSGMNFIEVDPYDSISHNKRKAIRELHYVPSTKIGLQFKTKFWEKQGITSGSLITDLPIRSAYYPSHVTGTTGSGILLASYTWEDDALIWDSLTEEDRIRNALDNIATIHGPDIYQEFITGASHIWSQYPYVGGFSMFKPEQMKELGPSLATPEGHIHFAGEHTSSLPGWIQGAIESGIRVAREVNEKV</sequence>
<dbReference type="Proteomes" id="UP000809829">
    <property type="component" value="Unassembled WGS sequence"/>
</dbReference>
<proteinExistence type="predicted"/>
<accession>A0ABS2QS14</accession>
<comment type="cofactor">
    <cofactor evidence="1">
        <name>FAD</name>
        <dbReference type="ChEBI" id="CHEBI:57692"/>
    </cofactor>
</comment>
<dbReference type="PANTHER" id="PTHR10742">
    <property type="entry name" value="FLAVIN MONOAMINE OXIDASE"/>
    <property type="match status" value="1"/>
</dbReference>
<dbReference type="SUPFAM" id="SSF54373">
    <property type="entry name" value="FAD-linked reductases, C-terminal domain"/>
    <property type="match status" value="1"/>
</dbReference>
<dbReference type="EC" id="1.4.3.4" evidence="4"/>
<evidence type="ECO:0000256" key="2">
    <source>
        <dbReference type="ARBA" id="ARBA00023002"/>
    </source>
</evidence>
<evidence type="ECO:0000256" key="1">
    <source>
        <dbReference type="ARBA" id="ARBA00001974"/>
    </source>
</evidence>
<evidence type="ECO:0000313" key="4">
    <source>
        <dbReference type="EMBL" id="MBM7702083.1"/>
    </source>
</evidence>
<feature type="domain" description="Amine oxidase" evidence="3">
    <location>
        <begin position="35"/>
        <end position="481"/>
    </location>
</feature>
<dbReference type="GO" id="GO:0097621">
    <property type="term" value="F:monoamine oxidase activity"/>
    <property type="evidence" value="ECO:0007669"/>
    <property type="project" value="UniProtKB-EC"/>
</dbReference>
<dbReference type="PANTHER" id="PTHR10742:SF342">
    <property type="entry name" value="AMINE OXIDASE"/>
    <property type="match status" value="1"/>
</dbReference>
<dbReference type="SUPFAM" id="SSF51905">
    <property type="entry name" value="FAD/NAD(P)-binding domain"/>
    <property type="match status" value="1"/>
</dbReference>
<comment type="caution">
    <text evidence="4">The sequence shown here is derived from an EMBL/GenBank/DDBJ whole genome shotgun (WGS) entry which is preliminary data.</text>
</comment>
<dbReference type="InterPro" id="IPR050281">
    <property type="entry name" value="Flavin_monoamine_oxidase"/>
</dbReference>
<protein>
    <submittedName>
        <fullName evidence="4">Monoamine oxidase</fullName>
        <ecNumber evidence="4">1.4.3.4</ecNumber>
    </submittedName>
</protein>
<dbReference type="InterPro" id="IPR001613">
    <property type="entry name" value="Flavin_amine_oxidase"/>
</dbReference>
<evidence type="ECO:0000313" key="5">
    <source>
        <dbReference type="Proteomes" id="UP000809829"/>
    </source>
</evidence>
<organism evidence="4 5">
    <name type="scientific">Priestia iocasae</name>
    <dbReference type="NCBI Taxonomy" id="2291674"/>
    <lineage>
        <taxon>Bacteria</taxon>
        <taxon>Bacillati</taxon>
        <taxon>Bacillota</taxon>
        <taxon>Bacilli</taxon>
        <taxon>Bacillales</taxon>
        <taxon>Bacillaceae</taxon>
        <taxon>Priestia</taxon>
    </lineage>
</organism>
<keyword evidence="2 4" id="KW-0560">Oxidoreductase</keyword>
<dbReference type="PRINTS" id="PR00757">
    <property type="entry name" value="AMINEOXDASEF"/>
</dbReference>
<dbReference type="EMBL" id="JAFBFC010000001">
    <property type="protein sequence ID" value="MBM7702083.1"/>
    <property type="molecule type" value="Genomic_DNA"/>
</dbReference>
<gene>
    <name evidence="4" type="ORF">JOC83_000909</name>
</gene>
<dbReference type="Gene3D" id="3.50.50.60">
    <property type="entry name" value="FAD/NAD(P)-binding domain"/>
    <property type="match status" value="1"/>
</dbReference>
<keyword evidence="5" id="KW-1185">Reference proteome</keyword>
<name>A0ABS2QS14_9BACI</name>
<dbReference type="InterPro" id="IPR036188">
    <property type="entry name" value="FAD/NAD-bd_sf"/>
</dbReference>
<dbReference type="Pfam" id="PF01593">
    <property type="entry name" value="Amino_oxidase"/>
    <property type="match status" value="1"/>
</dbReference>
<dbReference type="InterPro" id="IPR002937">
    <property type="entry name" value="Amino_oxidase"/>
</dbReference>
<dbReference type="Gene3D" id="1.10.405.10">
    <property type="entry name" value="Guanine Nucleotide Dissociation Inhibitor, domain 1"/>
    <property type="match status" value="1"/>
</dbReference>
<reference evidence="4 5" key="1">
    <citation type="submission" date="2021-01" db="EMBL/GenBank/DDBJ databases">
        <title>Genomic Encyclopedia of Type Strains, Phase IV (KMG-IV): sequencing the most valuable type-strain genomes for metagenomic binning, comparative biology and taxonomic classification.</title>
        <authorList>
            <person name="Goeker M."/>
        </authorList>
    </citation>
    <scope>NUCLEOTIDE SEQUENCE [LARGE SCALE GENOMIC DNA]</scope>
    <source>
        <strain evidence="4 5">DSM 104297</strain>
    </source>
</reference>
<evidence type="ECO:0000259" key="3">
    <source>
        <dbReference type="Pfam" id="PF01593"/>
    </source>
</evidence>